<dbReference type="Gene3D" id="3.20.20.190">
    <property type="entry name" value="Phosphatidylinositol (PI) phosphodiesterase"/>
    <property type="match status" value="1"/>
</dbReference>
<feature type="domain" description="GP-PDE" evidence="1">
    <location>
        <begin position="2"/>
        <end position="249"/>
    </location>
</feature>
<dbReference type="Proteomes" id="UP000028186">
    <property type="component" value="Chromosome I"/>
</dbReference>
<evidence type="ECO:0000313" key="2">
    <source>
        <dbReference type="EMBL" id="CDN54007.1"/>
    </source>
</evidence>
<dbReference type="PATRIC" id="fig|1028801.3.peg.1685"/>
<dbReference type="SUPFAM" id="SSF51695">
    <property type="entry name" value="PLC-like phosphodiesterases"/>
    <property type="match status" value="1"/>
</dbReference>
<dbReference type="PANTHER" id="PTHR46211">
    <property type="entry name" value="GLYCEROPHOSPHORYL DIESTER PHOSPHODIESTERASE"/>
    <property type="match status" value="1"/>
</dbReference>
<proteinExistence type="predicted"/>
<organism evidence="2 3">
    <name type="scientific">Neorhizobium galegae bv. officinalis bv. officinalis str. HAMBI 1141</name>
    <dbReference type="NCBI Taxonomy" id="1028801"/>
    <lineage>
        <taxon>Bacteria</taxon>
        <taxon>Pseudomonadati</taxon>
        <taxon>Pseudomonadota</taxon>
        <taxon>Alphaproteobacteria</taxon>
        <taxon>Hyphomicrobiales</taxon>
        <taxon>Rhizobiaceae</taxon>
        <taxon>Rhizobium/Agrobacterium group</taxon>
        <taxon>Neorhizobium</taxon>
    </lineage>
</organism>
<dbReference type="EMBL" id="HG938355">
    <property type="protein sequence ID" value="CDN54007.1"/>
    <property type="molecule type" value="Genomic_DNA"/>
</dbReference>
<name>A0A068T658_NEOGA</name>
<dbReference type="PANTHER" id="PTHR46211:SF14">
    <property type="entry name" value="GLYCEROPHOSPHODIESTER PHOSPHODIESTERASE"/>
    <property type="match status" value="1"/>
</dbReference>
<dbReference type="InterPro" id="IPR017946">
    <property type="entry name" value="PLC-like_Pdiesterase_TIM-brl"/>
</dbReference>
<accession>A0A068T658</accession>
<dbReference type="RefSeq" id="WP_051899711.1">
    <property type="nucleotide sequence ID" value="NZ_HG938355.1"/>
</dbReference>
<dbReference type="GO" id="GO:0008081">
    <property type="term" value="F:phosphoric diester hydrolase activity"/>
    <property type="evidence" value="ECO:0007669"/>
    <property type="project" value="InterPro"/>
</dbReference>
<dbReference type="HOGENOM" id="CLU_030006_3_3_5"/>
<reference evidence="3" key="1">
    <citation type="journal article" date="2014" name="BMC Genomics">
        <title>Genome sequencing of two Neorhizobium galegae strains reveals a noeT gene responsible for the unusual acetylation of the nodulation factors.</title>
        <authorList>
            <person name="Osterman J."/>
            <person name="Marsh J."/>
            <person name="Laine P.K."/>
            <person name="Zeng Z."/>
            <person name="Alatalo E."/>
            <person name="Sullivan J.T."/>
            <person name="Young J.P."/>
            <person name="Thomas-Oates J."/>
            <person name="Paulin L."/>
            <person name="Lindstrom K."/>
        </authorList>
    </citation>
    <scope>NUCLEOTIDE SEQUENCE [LARGE SCALE GENOMIC DNA]</scope>
    <source>
        <strain evidence="3">HAMBI 1141</strain>
    </source>
</reference>
<sequence>MTKIASHRGGTHLWPENSRLAFRQTAALPVELVEFDVHHTADKVLVVHHDATIDRMTDGKGEIGRLTYEQLSKYVIVGAAGETIPTLDEVIDIFALSLVDLRLEIKTRPDGTAYEGMEEAIVERLVASGMLSRCMVTSFSLERLDAFRKALEAAGHNVSELLGFVWLCSPAVIRQVGWVGVDAALAAYGVFEIGIRAEMISALAIAPLSDRGVIIHGWAAHDIEMATRMFDLGIASFTTDRPDIAIATRAKREMR</sequence>
<evidence type="ECO:0000259" key="1">
    <source>
        <dbReference type="PROSITE" id="PS51704"/>
    </source>
</evidence>
<dbReference type="eggNOG" id="COG0584">
    <property type="taxonomic scope" value="Bacteria"/>
</dbReference>
<dbReference type="InterPro" id="IPR030395">
    <property type="entry name" value="GP_PDE_dom"/>
</dbReference>
<protein>
    <submittedName>
        <fullName evidence="2">Glycerophosphodiester phosphodiesterase family protein</fullName>
    </submittedName>
</protein>
<gene>
    <name evidence="2" type="ORF">RG1141_CH16640</name>
</gene>
<dbReference type="GO" id="GO:0006629">
    <property type="term" value="P:lipid metabolic process"/>
    <property type="evidence" value="ECO:0007669"/>
    <property type="project" value="InterPro"/>
</dbReference>
<dbReference type="PROSITE" id="PS51704">
    <property type="entry name" value="GP_PDE"/>
    <property type="match status" value="1"/>
</dbReference>
<dbReference type="AlphaFoldDB" id="A0A068T658"/>
<dbReference type="Pfam" id="PF03009">
    <property type="entry name" value="GDPD"/>
    <property type="match status" value="1"/>
</dbReference>
<evidence type="ECO:0000313" key="3">
    <source>
        <dbReference type="Proteomes" id="UP000028186"/>
    </source>
</evidence>
<dbReference type="KEGG" id="ngl:RG1141_CH16640"/>